<evidence type="ECO:0000256" key="5">
    <source>
        <dbReference type="ARBA" id="ARBA00048772"/>
    </source>
</evidence>
<comment type="similarity">
    <text evidence="2 6">Belongs to the aspartate/ornithine carbamoyltransferase superfamily. OTCase family.</text>
</comment>
<proteinExistence type="inferred from homology"/>
<organism evidence="9">
    <name type="scientific">uncultured Phycisphaerae bacterium</name>
    <dbReference type="NCBI Taxonomy" id="904963"/>
    <lineage>
        <taxon>Bacteria</taxon>
        <taxon>Pseudomonadati</taxon>
        <taxon>Planctomycetota</taxon>
        <taxon>Phycisphaerae</taxon>
        <taxon>environmental samples</taxon>
    </lineage>
</organism>
<dbReference type="PANTHER" id="PTHR45753:SF3">
    <property type="entry name" value="ORNITHINE TRANSCARBAMYLASE, MITOCHONDRIAL"/>
    <property type="match status" value="1"/>
</dbReference>
<sequence length="307" mass="33850">MEHFLTIAETPLDRLRHYLDVSHRLKKQLKATGRNDPLLAGKTLAMIFEKPSLRTRVSFAVAMTQLGGSGLVLRPDEVGIGTREPVQDVARVLAGMCDGIMARTFEHQKVVDLAKHATVPVINGLTDYTHPCQAMADLMTLQEHFGPDLAGRTLAYVGDGNNVARSLSVMCGKFGMRFVCASPDAYQLPQEDADRVMAINPDMDFVMTDDPREAVRDADAVYTDTWVSMGQEAEKARRVKDFAGFCLDDRLMAFAPKHAVVLHCLPAYRGYEISDEVMESPQSLVFPQAENRLHFQKGLVAALIGGA</sequence>
<evidence type="ECO:0000313" key="9">
    <source>
        <dbReference type="EMBL" id="CAA9402712.1"/>
    </source>
</evidence>
<dbReference type="GO" id="GO:0004585">
    <property type="term" value="F:ornithine carbamoyltransferase activity"/>
    <property type="evidence" value="ECO:0007669"/>
    <property type="project" value="UniProtKB-UniRule"/>
</dbReference>
<feature type="binding site" evidence="6">
    <location>
        <begin position="264"/>
        <end position="265"/>
    </location>
    <ligand>
        <name>carbamoyl phosphate</name>
        <dbReference type="ChEBI" id="CHEBI:58228"/>
    </ligand>
</feature>
<comment type="caution">
    <text evidence="6">Lacks conserved residue(s) required for the propagation of feature annotation.</text>
</comment>
<dbReference type="InterPro" id="IPR024904">
    <property type="entry name" value="OTCase_ArgI"/>
</dbReference>
<dbReference type="Pfam" id="PF02729">
    <property type="entry name" value="OTCace_N"/>
    <property type="match status" value="1"/>
</dbReference>
<gene>
    <name evidence="9" type="ORF">AVDCRST_MAG64-1804</name>
</gene>
<dbReference type="InterPro" id="IPR006132">
    <property type="entry name" value="Asp/Orn_carbamoyltranf_P-bd"/>
</dbReference>
<dbReference type="HAMAP" id="MF_01109">
    <property type="entry name" value="OTCase"/>
    <property type="match status" value="1"/>
</dbReference>
<feature type="domain" description="Aspartate/ornithine carbamoyltransferase Asp/Orn-binding" evidence="7">
    <location>
        <begin position="151"/>
        <end position="302"/>
    </location>
</feature>
<dbReference type="InterPro" id="IPR006130">
    <property type="entry name" value="Asp/Orn_carbamoylTrfase"/>
</dbReference>
<comment type="subcellular location">
    <subcellularLocation>
        <location evidence="6">Cytoplasm</location>
    </subcellularLocation>
</comment>
<dbReference type="GO" id="GO:0016597">
    <property type="term" value="F:amino acid binding"/>
    <property type="evidence" value="ECO:0007669"/>
    <property type="project" value="InterPro"/>
</dbReference>
<accession>A0A6J4P2R1</accession>
<feature type="binding site" evidence="6">
    <location>
        <position position="162"/>
    </location>
    <ligand>
        <name>L-ornithine</name>
        <dbReference type="ChEBI" id="CHEBI:46911"/>
    </ligand>
</feature>
<keyword evidence="6" id="KW-0963">Cytoplasm</keyword>
<feature type="domain" description="Aspartate/ornithine carbamoyltransferase carbamoyl-P binding" evidence="8">
    <location>
        <begin position="3"/>
        <end position="143"/>
    </location>
</feature>
<dbReference type="GO" id="GO:0005737">
    <property type="term" value="C:cytoplasm"/>
    <property type="evidence" value="ECO:0007669"/>
    <property type="project" value="UniProtKB-SubCell"/>
</dbReference>
<dbReference type="InterPro" id="IPR002292">
    <property type="entry name" value="Orn/put_carbamltrans"/>
</dbReference>
<evidence type="ECO:0000256" key="4">
    <source>
        <dbReference type="ARBA" id="ARBA00022679"/>
    </source>
</evidence>
<reference evidence="9" key="1">
    <citation type="submission" date="2020-02" db="EMBL/GenBank/DDBJ databases">
        <authorList>
            <person name="Meier V. D."/>
        </authorList>
    </citation>
    <scope>NUCLEOTIDE SEQUENCE</scope>
    <source>
        <strain evidence="9">AVDCRST_MAG64</strain>
    </source>
</reference>
<evidence type="ECO:0000256" key="1">
    <source>
        <dbReference type="ARBA" id="ARBA00004975"/>
    </source>
</evidence>
<comment type="pathway">
    <text evidence="1">Amino-acid biosynthesis; L-arginine biosynthesis; L-arginine from L-ornithine and carbamoyl phosphate: step 1/3.</text>
</comment>
<protein>
    <recommendedName>
        <fullName evidence="3 6">Ornithine carbamoyltransferase</fullName>
        <shortName evidence="6">OTCase</shortName>
        <ecNumber evidence="3 6">2.1.3.3</ecNumber>
    </recommendedName>
</protein>
<dbReference type="GO" id="GO:0019240">
    <property type="term" value="P:citrulline biosynthetic process"/>
    <property type="evidence" value="ECO:0007669"/>
    <property type="project" value="TreeGrafter"/>
</dbReference>
<dbReference type="NCBIfam" id="TIGR00658">
    <property type="entry name" value="orni_carb_tr"/>
    <property type="match status" value="1"/>
</dbReference>
<evidence type="ECO:0000256" key="2">
    <source>
        <dbReference type="ARBA" id="ARBA00007805"/>
    </source>
</evidence>
<evidence type="ECO:0000256" key="6">
    <source>
        <dbReference type="HAMAP-Rule" id="MF_01109"/>
    </source>
</evidence>
<feature type="binding site" evidence="6">
    <location>
        <position position="224"/>
    </location>
    <ligand>
        <name>L-ornithine</name>
        <dbReference type="ChEBI" id="CHEBI:46911"/>
    </ligand>
</feature>
<feature type="binding site" evidence="6">
    <location>
        <position position="292"/>
    </location>
    <ligand>
        <name>carbamoyl phosphate</name>
        <dbReference type="ChEBI" id="CHEBI:58228"/>
    </ligand>
</feature>
<dbReference type="Pfam" id="PF00185">
    <property type="entry name" value="OTCace"/>
    <property type="match status" value="1"/>
</dbReference>
<dbReference type="FunFam" id="3.40.50.1370:FF:000008">
    <property type="entry name" value="Ornithine carbamoyltransferase"/>
    <property type="match status" value="1"/>
</dbReference>
<dbReference type="InterPro" id="IPR006131">
    <property type="entry name" value="Asp_carbamoyltransf_Asp/Orn-bd"/>
</dbReference>
<dbReference type="PRINTS" id="PR00102">
    <property type="entry name" value="OTCASE"/>
</dbReference>
<dbReference type="NCBIfam" id="NF001986">
    <property type="entry name" value="PRK00779.1"/>
    <property type="match status" value="1"/>
</dbReference>
<feature type="binding site" evidence="6">
    <location>
        <begin position="228"/>
        <end position="229"/>
    </location>
    <ligand>
        <name>L-ornithine</name>
        <dbReference type="ChEBI" id="CHEBI:46911"/>
    </ligand>
</feature>
<feature type="binding site" evidence="6">
    <location>
        <position position="103"/>
    </location>
    <ligand>
        <name>carbamoyl phosphate</name>
        <dbReference type="ChEBI" id="CHEBI:58228"/>
    </ligand>
</feature>
<comment type="catalytic activity">
    <reaction evidence="5 6">
        <text>carbamoyl phosphate + L-ornithine = L-citrulline + phosphate + H(+)</text>
        <dbReference type="Rhea" id="RHEA:19513"/>
        <dbReference type="ChEBI" id="CHEBI:15378"/>
        <dbReference type="ChEBI" id="CHEBI:43474"/>
        <dbReference type="ChEBI" id="CHEBI:46911"/>
        <dbReference type="ChEBI" id="CHEBI:57743"/>
        <dbReference type="ChEBI" id="CHEBI:58228"/>
        <dbReference type="EC" id="2.1.3.3"/>
    </reaction>
</comment>
<dbReference type="PANTHER" id="PTHR45753">
    <property type="entry name" value="ORNITHINE CARBAMOYLTRANSFERASE, MITOCHONDRIAL"/>
    <property type="match status" value="1"/>
</dbReference>
<evidence type="ECO:0000256" key="3">
    <source>
        <dbReference type="ARBA" id="ARBA00013007"/>
    </source>
</evidence>
<dbReference type="GO" id="GO:0042450">
    <property type="term" value="P:L-arginine biosynthetic process via ornithine"/>
    <property type="evidence" value="ECO:0007669"/>
    <property type="project" value="UniProtKB-UniRule"/>
</dbReference>
<name>A0A6J4P2R1_9BACT</name>
<dbReference type="AlphaFoldDB" id="A0A6J4P2R1"/>
<dbReference type="Gene3D" id="3.40.50.1370">
    <property type="entry name" value="Aspartate/ornithine carbamoyltransferase"/>
    <property type="match status" value="2"/>
</dbReference>
<evidence type="ECO:0000259" key="7">
    <source>
        <dbReference type="Pfam" id="PF00185"/>
    </source>
</evidence>
<dbReference type="InterPro" id="IPR036901">
    <property type="entry name" value="Asp/Orn_carbamoylTrfase_sf"/>
</dbReference>
<dbReference type="SUPFAM" id="SSF53671">
    <property type="entry name" value="Aspartate/ornithine carbamoyltransferase"/>
    <property type="match status" value="1"/>
</dbReference>
<dbReference type="PRINTS" id="PR00100">
    <property type="entry name" value="AOTCASE"/>
</dbReference>
<keyword evidence="4 6" id="KW-0808">Transferase</keyword>
<dbReference type="EMBL" id="CADCUQ010000410">
    <property type="protein sequence ID" value="CAA9402712.1"/>
    <property type="molecule type" value="Genomic_DNA"/>
</dbReference>
<dbReference type="EC" id="2.1.3.3" evidence="3 6"/>
<feature type="binding site" evidence="6">
    <location>
        <begin position="130"/>
        <end position="133"/>
    </location>
    <ligand>
        <name>carbamoyl phosphate</name>
        <dbReference type="ChEBI" id="CHEBI:58228"/>
    </ligand>
</feature>
<evidence type="ECO:0000259" key="8">
    <source>
        <dbReference type="Pfam" id="PF02729"/>
    </source>
</evidence>